<keyword evidence="6 10" id="KW-1133">Transmembrane helix</keyword>
<dbReference type="PANTHER" id="PTHR11157">
    <property type="entry name" value="FATTY ACID ACYL TRANSFERASE-RELATED"/>
    <property type="match status" value="1"/>
</dbReference>
<reference evidence="11" key="1">
    <citation type="submission" date="2021-05" db="EMBL/GenBank/DDBJ databases">
        <authorList>
            <person name="Alioto T."/>
            <person name="Alioto T."/>
            <person name="Gomez Garrido J."/>
        </authorList>
    </citation>
    <scope>NUCLEOTIDE SEQUENCE</scope>
</reference>
<accession>A0A8D8WPU6</accession>
<evidence type="ECO:0000313" key="11">
    <source>
        <dbReference type="EMBL" id="CAG6665929.1"/>
    </source>
</evidence>
<dbReference type="EMBL" id="HBUF01653822">
    <property type="protein sequence ID" value="CAG6787418.1"/>
    <property type="molecule type" value="Transcribed_RNA"/>
</dbReference>
<proteinExistence type="inferred from homology"/>
<evidence type="ECO:0000256" key="4">
    <source>
        <dbReference type="ARBA" id="ARBA00022692"/>
    </source>
</evidence>
<comment type="similarity">
    <text evidence="10">Belongs to the ELO family.</text>
</comment>
<dbReference type="GO" id="GO:0030148">
    <property type="term" value="P:sphingolipid biosynthetic process"/>
    <property type="evidence" value="ECO:0007669"/>
    <property type="project" value="TreeGrafter"/>
</dbReference>
<name>A0A8D8WPU6_9HEMI</name>
<comment type="subcellular location">
    <subcellularLocation>
        <location evidence="1">Membrane</location>
        <topology evidence="1">Multi-pass membrane protein</topology>
    </subcellularLocation>
</comment>
<dbReference type="PANTHER" id="PTHR11157:SF69">
    <property type="entry name" value="ELONGATION OF VERY LONG CHAIN FATTY ACIDS PROTEIN 7"/>
    <property type="match status" value="1"/>
</dbReference>
<dbReference type="InterPro" id="IPR002076">
    <property type="entry name" value="ELO_fam"/>
</dbReference>
<feature type="transmembrane region" description="Helical" evidence="10">
    <location>
        <begin position="184"/>
        <end position="206"/>
    </location>
</feature>
<evidence type="ECO:0000256" key="7">
    <source>
        <dbReference type="ARBA" id="ARBA00023098"/>
    </source>
</evidence>
<evidence type="ECO:0000256" key="1">
    <source>
        <dbReference type="ARBA" id="ARBA00004141"/>
    </source>
</evidence>
<feature type="transmembrane region" description="Helical" evidence="10">
    <location>
        <begin position="40"/>
        <end position="59"/>
    </location>
</feature>
<sequence>MATATPVQPPAGGFKGIIDAIGNLYSDIMDNRSDPRVNEWFLMSGPLPTICICLTYAFIVKIVGPKLMENRKPFQLRKTLIVYNFIQVLFSSWLFYEAMDAAWYNNYSFKCQPVDYSRSPNAMRVARGCWWYFFSKFTEFFDTFFFVMRKKYDQVSTLHVIHHGVMPLSTWFGVKFTPGGHSTFFGLLNTFVHIIMYSYYMMAAFGPHMQKYLWWKRYLTSLQMVQFVLVMIHAFQLFFIDCNYPKAFAWWIGGHAVMFYFLFSNFYKQTYVQKPKKDGSAPQVTSNGHASEYKNGYTATSKPSKTKGVPTSLFGKFMNFQTPCFLPDAHDYEEPSKKSESQYESNGLNGGHVIANSYISDDAGLRNRAFVTNQS</sequence>
<evidence type="ECO:0000256" key="2">
    <source>
        <dbReference type="ARBA" id="ARBA00022516"/>
    </source>
</evidence>
<dbReference type="Pfam" id="PF01151">
    <property type="entry name" value="ELO"/>
    <property type="match status" value="1"/>
</dbReference>
<dbReference type="GO" id="GO:0034625">
    <property type="term" value="P:fatty acid elongation, monounsaturated fatty acid"/>
    <property type="evidence" value="ECO:0007669"/>
    <property type="project" value="TreeGrafter"/>
</dbReference>
<dbReference type="EMBL" id="HBUF01212296">
    <property type="protein sequence ID" value="CAG6665928.1"/>
    <property type="molecule type" value="Transcribed_RNA"/>
</dbReference>
<keyword evidence="8 10" id="KW-0472">Membrane</keyword>
<evidence type="ECO:0000256" key="9">
    <source>
        <dbReference type="ARBA" id="ARBA00023160"/>
    </source>
</evidence>
<feature type="transmembrane region" description="Helical" evidence="10">
    <location>
        <begin position="80"/>
        <end position="96"/>
    </location>
</feature>
<dbReference type="AlphaFoldDB" id="A0A8D8WPU6"/>
<feature type="transmembrane region" description="Helical" evidence="10">
    <location>
        <begin position="218"/>
        <end position="236"/>
    </location>
</feature>
<evidence type="ECO:0000256" key="10">
    <source>
        <dbReference type="RuleBase" id="RU361115"/>
    </source>
</evidence>
<keyword evidence="3 10" id="KW-0808">Transferase</keyword>
<keyword evidence="9 10" id="KW-0275">Fatty acid biosynthesis</keyword>
<evidence type="ECO:0000256" key="6">
    <source>
        <dbReference type="ARBA" id="ARBA00022989"/>
    </source>
</evidence>
<keyword evidence="7 10" id="KW-0443">Lipid metabolism</keyword>
<evidence type="ECO:0000256" key="5">
    <source>
        <dbReference type="ARBA" id="ARBA00022832"/>
    </source>
</evidence>
<dbReference type="EMBL" id="HBUF01212295">
    <property type="protein sequence ID" value="CAG6665927.1"/>
    <property type="molecule type" value="Transcribed_RNA"/>
</dbReference>
<keyword evidence="5 10" id="KW-0276">Fatty acid metabolism</keyword>
<keyword evidence="2 10" id="KW-0444">Lipid biosynthesis</keyword>
<evidence type="ECO:0000256" key="8">
    <source>
        <dbReference type="ARBA" id="ARBA00023136"/>
    </source>
</evidence>
<dbReference type="EMBL" id="HBUF01171431">
    <property type="protein sequence ID" value="CAG6652440.1"/>
    <property type="molecule type" value="Transcribed_RNA"/>
</dbReference>
<protein>
    <recommendedName>
        <fullName evidence="10">Elongation of very long chain fatty acids protein</fullName>
        <ecNumber evidence="10">2.3.1.199</ecNumber>
    </recommendedName>
    <alternativeName>
        <fullName evidence="10">Very-long-chain 3-oxoacyl-CoA synthase</fullName>
    </alternativeName>
</protein>
<dbReference type="GO" id="GO:0042761">
    <property type="term" value="P:very long-chain fatty acid biosynthetic process"/>
    <property type="evidence" value="ECO:0007669"/>
    <property type="project" value="TreeGrafter"/>
</dbReference>
<dbReference type="GO" id="GO:0019367">
    <property type="term" value="P:fatty acid elongation, saturated fatty acid"/>
    <property type="evidence" value="ECO:0007669"/>
    <property type="project" value="TreeGrafter"/>
</dbReference>
<dbReference type="GO" id="GO:0009922">
    <property type="term" value="F:fatty acid elongase activity"/>
    <property type="evidence" value="ECO:0007669"/>
    <property type="project" value="UniProtKB-EC"/>
</dbReference>
<comment type="catalytic activity">
    <reaction evidence="10">
        <text>a very-long-chain acyl-CoA + malonyl-CoA + H(+) = a very-long-chain 3-oxoacyl-CoA + CO2 + CoA</text>
        <dbReference type="Rhea" id="RHEA:32727"/>
        <dbReference type="ChEBI" id="CHEBI:15378"/>
        <dbReference type="ChEBI" id="CHEBI:16526"/>
        <dbReference type="ChEBI" id="CHEBI:57287"/>
        <dbReference type="ChEBI" id="CHEBI:57384"/>
        <dbReference type="ChEBI" id="CHEBI:90725"/>
        <dbReference type="ChEBI" id="CHEBI:90736"/>
        <dbReference type="EC" id="2.3.1.199"/>
    </reaction>
</comment>
<organism evidence="11">
    <name type="scientific">Cacopsylla melanoneura</name>
    <dbReference type="NCBI Taxonomy" id="428564"/>
    <lineage>
        <taxon>Eukaryota</taxon>
        <taxon>Metazoa</taxon>
        <taxon>Ecdysozoa</taxon>
        <taxon>Arthropoda</taxon>
        <taxon>Hexapoda</taxon>
        <taxon>Insecta</taxon>
        <taxon>Pterygota</taxon>
        <taxon>Neoptera</taxon>
        <taxon>Paraneoptera</taxon>
        <taxon>Hemiptera</taxon>
        <taxon>Sternorrhyncha</taxon>
        <taxon>Psylloidea</taxon>
        <taxon>Psyllidae</taxon>
        <taxon>Psyllinae</taxon>
        <taxon>Cacopsylla</taxon>
    </lineage>
</organism>
<dbReference type="EMBL" id="HBUF01212297">
    <property type="protein sequence ID" value="CAG6665929.1"/>
    <property type="molecule type" value="Transcribed_RNA"/>
</dbReference>
<evidence type="ECO:0000256" key="3">
    <source>
        <dbReference type="ARBA" id="ARBA00022679"/>
    </source>
</evidence>
<feature type="transmembrane region" description="Helical" evidence="10">
    <location>
        <begin position="248"/>
        <end position="267"/>
    </location>
</feature>
<keyword evidence="4 10" id="KW-0812">Transmembrane</keyword>
<dbReference type="EMBL" id="HBUF01653821">
    <property type="protein sequence ID" value="CAG6787417.1"/>
    <property type="molecule type" value="Transcribed_RNA"/>
</dbReference>
<dbReference type="GO" id="GO:0005789">
    <property type="term" value="C:endoplasmic reticulum membrane"/>
    <property type="evidence" value="ECO:0007669"/>
    <property type="project" value="TreeGrafter"/>
</dbReference>
<dbReference type="EC" id="2.3.1.199" evidence="10"/>
<dbReference type="GO" id="GO:0034626">
    <property type="term" value="P:fatty acid elongation, polyunsaturated fatty acid"/>
    <property type="evidence" value="ECO:0007669"/>
    <property type="project" value="TreeGrafter"/>
</dbReference>